<reference evidence="2" key="2">
    <citation type="journal article" date="2023" name="Syst. Appl. Microbiol.">
        <title>Govania unica gen. nov., sp. nov., a rare biosphere bacterium that represents a novel family in the class Alphaproteobacteria.</title>
        <authorList>
            <person name="Vandamme P."/>
            <person name="Peeters C."/>
            <person name="Hettiarachchi A."/>
            <person name="Cnockaert M."/>
            <person name="Carlier A."/>
        </authorList>
    </citation>
    <scope>NUCLEOTIDE SEQUENCE</scope>
    <source>
        <strain evidence="2">LMG 31809</strain>
    </source>
</reference>
<organism evidence="2 3">
    <name type="scientific">Govanella unica</name>
    <dbReference type="NCBI Taxonomy" id="2975056"/>
    <lineage>
        <taxon>Bacteria</taxon>
        <taxon>Pseudomonadati</taxon>
        <taxon>Pseudomonadota</taxon>
        <taxon>Alphaproteobacteria</taxon>
        <taxon>Emcibacterales</taxon>
        <taxon>Govanellaceae</taxon>
        <taxon>Govanella</taxon>
    </lineage>
</organism>
<name>A0A9X3U0H1_9PROT</name>
<dbReference type="EMBL" id="JANWOI010000004">
    <property type="protein sequence ID" value="MDA5194797.1"/>
    <property type="molecule type" value="Genomic_DNA"/>
</dbReference>
<keyword evidence="3" id="KW-1185">Reference proteome</keyword>
<reference evidence="2" key="1">
    <citation type="submission" date="2022-08" db="EMBL/GenBank/DDBJ databases">
        <authorList>
            <person name="Vandamme P."/>
            <person name="Hettiarachchi A."/>
            <person name="Peeters C."/>
            <person name="Cnockaert M."/>
            <person name="Carlier A."/>
        </authorList>
    </citation>
    <scope>NUCLEOTIDE SEQUENCE</scope>
    <source>
        <strain evidence="2">LMG 31809</strain>
    </source>
</reference>
<proteinExistence type="predicted"/>
<dbReference type="Pfam" id="PF09361">
    <property type="entry name" value="Phasin_2"/>
    <property type="match status" value="1"/>
</dbReference>
<dbReference type="InterPro" id="IPR018968">
    <property type="entry name" value="Phasin"/>
</dbReference>
<dbReference type="Proteomes" id="UP001141619">
    <property type="component" value="Unassembled WGS sequence"/>
</dbReference>
<evidence type="ECO:0000313" key="3">
    <source>
        <dbReference type="Proteomes" id="UP001141619"/>
    </source>
</evidence>
<accession>A0A9X3U0H1</accession>
<comment type="caution">
    <text evidence="2">The sequence shown here is derived from an EMBL/GenBank/DDBJ whole genome shotgun (WGS) entry which is preliminary data.</text>
</comment>
<dbReference type="AlphaFoldDB" id="A0A9X3U0H1"/>
<gene>
    <name evidence="2" type="ORF">NYP16_12625</name>
</gene>
<evidence type="ECO:0000259" key="1">
    <source>
        <dbReference type="Pfam" id="PF09361"/>
    </source>
</evidence>
<sequence length="129" mass="14607">MQVTQHPSFQESGFADLRLAGDELVHLAEASQQVTHDSLVRLEKEIQDYTRTSVDQGLEALRSMMAVRTLPEAVELQYKYNLEAFKDFTEHLQSLHQIGIELSQKAMEPLADCFDGRFTKFTGMRSASA</sequence>
<evidence type="ECO:0000313" key="2">
    <source>
        <dbReference type="EMBL" id="MDA5194797.1"/>
    </source>
</evidence>
<dbReference type="RefSeq" id="WP_274944504.1">
    <property type="nucleotide sequence ID" value="NZ_JANWOI010000004.1"/>
</dbReference>
<protein>
    <submittedName>
        <fullName evidence="2">Phasin family protein</fullName>
    </submittedName>
</protein>
<feature type="domain" description="Phasin" evidence="1">
    <location>
        <begin position="27"/>
        <end position="111"/>
    </location>
</feature>